<dbReference type="InterPro" id="IPR000014">
    <property type="entry name" value="PAS"/>
</dbReference>
<dbReference type="Pfam" id="PF08447">
    <property type="entry name" value="PAS_3"/>
    <property type="match status" value="1"/>
</dbReference>
<organism evidence="2 3">
    <name type="scientific">Cellulomonas septica</name>
    <dbReference type="NCBI Taxonomy" id="285080"/>
    <lineage>
        <taxon>Bacteria</taxon>
        <taxon>Bacillati</taxon>
        <taxon>Actinomycetota</taxon>
        <taxon>Actinomycetes</taxon>
        <taxon>Micrococcales</taxon>
        <taxon>Cellulomonadaceae</taxon>
        <taxon>Cellulomonas</taxon>
    </lineage>
</organism>
<evidence type="ECO:0000313" key="3">
    <source>
        <dbReference type="Proteomes" id="UP000777774"/>
    </source>
</evidence>
<dbReference type="NCBIfam" id="TIGR00229">
    <property type="entry name" value="sensory_box"/>
    <property type="match status" value="1"/>
</dbReference>
<evidence type="ECO:0000313" key="2">
    <source>
        <dbReference type="EMBL" id="NKY40964.1"/>
    </source>
</evidence>
<sequence>MRQATGVVPTSEERTFGREEIIVSKTDPQGRITYANDVFVRVSGYRRDQLLGRPHALIRHPDMPRAIFRTLWDTVQQGQEIFAYVKNLAADGAYYWVLAHVTPSTDETGATVGYHSNRRLPDPSAVRAAEELYGVLLAEESRHATGNAAVDASSAVLADLLAGDGTTYDAWVWDIINSHGGTR</sequence>
<keyword evidence="3" id="KW-1185">Reference proteome</keyword>
<feature type="domain" description="PAS" evidence="1">
    <location>
        <begin position="27"/>
        <end position="78"/>
    </location>
</feature>
<name>A0ABX1K322_9CELL</name>
<dbReference type="EMBL" id="JAAXOY010000518">
    <property type="protein sequence ID" value="NKY40964.1"/>
    <property type="molecule type" value="Genomic_DNA"/>
</dbReference>
<dbReference type="Proteomes" id="UP000777774">
    <property type="component" value="Unassembled WGS sequence"/>
</dbReference>
<gene>
    <name evidence="2" type="ORF">HGA02_15945</name>
</gene>
<proteinExistence type="predicted"/>
<protein>
    <submittedName>
        <fullName evidence="2">PAS domain-containing protein</fullName>
    </submittedName>
</protein>
<dbReference type="SUPFAM" id="SSF55785">
    <property type="entry name" value="PYP-like sensor domain (PAS domain)"/>
    <property type="match status" value="1"/>
</dbReference>
<evidence type="ECO:0000259" key="1">
    <source>
        <dbReference type="PROSITE" id="PS50112"/>
    </source>
</evidence>
<dbReference type="Gene3D" id="3.30.450.20">
    <property type="entry name" value="PAS domain"/>
    <property type="match status" value="1"/>
</dbReference>
<accession>A0ABX1K322</accession>
<dbReference type="InterPro" id="IPR013655">
    <property type="entry name" value="PAS_fold_3"/>
</dbReference>
<reference evidence="2 3" key="1">
    <citation type="submission" date="2020-04" db="EMBL/GenBank/DDBJ databases">
        <title>MicrobeNet Type strains.</title>
        <authorList>
            <person name="Nicholson A.C."/>
        </authorList>
    </citation>
    <scope>NUCLEOTIDE SEQUENCE [LARGE SCALE GENOMIC DNA]</scope>
    <source>
        <strain evidence="2 3">ATCC BAA-787</strain>
    </source>
</reference>
<dbReference type="PROSITE" id="PS50112">
    <property type="entry name" value="PAS"/>
    <property type="match status" value="1"/>
</dbReference>
<dbReference type="InterPro" id="IPR035965">
    <property type="entry name" value="PAS-like_dom_sf"/>
</dbReference>
<dbReference type="CDD" id="cd00130">
    <property type="entry name" value="PAS"/>
    <property type="match status" value="1"/>
</dbReference>
<comment type="caution">
    <text evidence="2">The sequence shown here is derived from an EMBL/GenBank/DDBJ whole genome shotgun (WGS) entry which is preliminary data.</text>
</comment>